<evidence type="ECO:0000256" key="5">
    <source>
        <dbReference type="ARBA" id="ARBA00022792"/>
    </source>
</evidence>
<proteinExistence type="inferred from homology"/>
<evidence type="ECO:0000256" key="6">
    <source>
        <dbReference type="ARBA" id="ARBA00022989"/>
    </source>
</evidence>
<dbReference type="GO" id="GO:0061617">
    <property type="term" value="C:MICOS complex"/>
    <property type="evidence" value="ECO:0007669"/>
    <property type="project" value="UniProtKB-UniRule"/>
</dbReference>
<dbReference type="KEGG" id="dvi:26531850"/>
<gene>
    <name evidence="10" type="primary">Dvir\GJ27080</name>
    <name evidence="10" type="ORF">Dvir_GJ27080</name>
</gene>
<dbReference type="FunCoup" id="A0A0Q9WEK4">
    <property type="interactions" value="309"/>
</dbReference>
<dbReference type="PANTHER" id="PTHR21304">
    <property type="entry name" value="MICOS COMPLEX SUBUNIT MIC10"/>
    <property type="match status" value="1"/>
</dbReference>
<keyword evidence="6" id="KW-1133">Transmembrane helix</keyword>
<evidence type="ECO:0000256" key="3">
    <source>
        <dbReference type="ARBA" id="ARBA00006792"/>
    </source>
</evidence>
<reference evidence="10 11" key="1">
    <citation type="journal article" date="2007" name="Nature">
        <title>Evolution of genes and genomes on the Drosophila phylogeny.</title>
        <authorList>
            <consortium name="Drosophila 12 Genomes Consortium"/>
            <person name="Clark A.G."/>
            <person name="Eisen M.B."/>
            <person name="Smith D.R."/>
            <person name="Bergman C.M."/>
            <person name="Oliver B."/>
            <person name="Markow T.A."/>
            <person name="Kaufman T.C."/>
            <person name="Kellis M."/>
            <person name="Gelbart W."/>
            <person name="Iyer V.N."/>
            <person name="Pollard D.A."/>
            <person name="Sackton T.B."/>
            <person name="Larracuente A.M."/>
            <person name="Singh N.D."/>
            <person name="Abad J.P."/>
            <person name="Abt D.N."/>
            <person name="Adryan B."/>
            <person name="Aguade M."/>
            <person name="Akashi H."/>
            <person name="Anderson W.W."/>
            <person name="Aquadro C.F."/>
            <person name="Ardell D.H."/>
            <person name="Arguello R."/>
            <person name="Artieri C.G."/>
            <person name="Barbash D.A."/>
            <person name="Barker D."/>
            <person name="Barsanti P."/>
            <person name="Batterham P."/>
            <person name="Batzoglou S."/>
            <person name="Begun D."/>
            <person name="Bhutkar A."/>
            <person name="Blanco E."/>
            <person name="Bosak S.A."/>
            <person name="Bradley R.K."/>
            <person name="Brand A.D."/>
            <person name="Brent M.R."/>
            <person name="Brooks A.N."/>
            <person name="Brown R.H."/>
            <person name="Butlin R.K."/>
            <person name="Caggese C."/>
            <person name="Calvi B.R."/>
            <person name="Bernardo de Carvalho A."/>
            <person name="Caspi A."/>
            <person name="Castrezana S."/>
            <person name="Celniker S.E."/>
            <person name="Chang J.L."/>
            <person name="Chapple C."/>
            <person name="Chatterji S."/>
            <person name="Chinwalla A."/>
            <person name="Civetta A."/>
            <person name="Clifton S.W."/>
            <person name="Comeron J.M."/>
            <person name="Costello J.C."/>
            <person name="Coyne J.A."/>
            <person name="Daub J."/>
            <person name="David R.G."/>
            <person name="Delcher A.L."/>
            <person name="Delehaunty K."/>
            <person name="Do C.B."/>
            <person name="Ebling H."/>
            <person name="Edwards K."/>
            <person name="Eickbush T."/>
            <person name="Evans J.D."/>
            <person name="Filipski A."/>
            <person name="Findeiss S."/>
            <person name="Freyhult E."/>
            <person name="Fulton L."/>
            <person name="Fulton R."/>
            <person name="Garcia A.C."/>
            <person name="Gardiner A."/>
            <person name="Garfield D.A."/>
            <person name="Garvin B.E."/>
            <person name="Gibson G."/>
            <person name="Gilbert D."/>
            <person name="Gnerre S."/>
            <person name="Godfrey J."/>
            <person name="Good R."/>
            <person name="Gotea V."/>
            <person name="Gravely B."/>
            <person name="Greenberg A.J."/>
            <person name="Griffiths-Jones S."/>
            <person name="Gross S."/>
            <person name="Guigo R."/>
            <person name="Gustafson E.A."/>
            <person name="Haerty W."/>
            <person name="Hahn M.W."/>
            <person name="Halligan D.L."/>
            <person name="Halpern A.L."/>
            <person name="Halter G.M."/>
            <person name="Han M.V."/>
            <person name="Heger A."/>
            <person name="Hillier L."/>
            <person name="Hinrichs A.S."/>
            <person name="Holmes I."/>
            <person name="Hoskins R.A."/>
            <person name="Hubisz M.J."/>
            <person name="Hultmark D."/>
            <person name="Huntley M.A."/>
            <person name="Jaffe D.B."/>
            <person name="Jagadeeshan S."/>
            <person name="Jeck W.R."/>
            <person name="Johnson J."/>
            <person name="Jones C.D."/>
            <person name="Jordan W.C."/>
            <person name="Karpen G.H."/>
            <person name="Kataoka E."/>
            <person name="Keightley P.D."/>
            <person name="Kheradpour P."/>
            <person name="Kirkness E.F."/>
            <person name="Koerich L.B."/>
            <person name="Kristiansen K."/>
            <person name="Kudrna D."/>
            <person name="Kulathinal R.J."/>
            <person name="Kumar S."/>
            <person name="Kwok R."/>
            <person name="Lander E."/>
            <person name="Langley C.H."/>
            <person name="Lapoint R."/>
            <person name="Lazzaro B.P."/>
            <person name="Lee S.J."/>
            <person name="Levesque L."/>
            <person name="Li R."/>
            <person name="Lin C.F."/>
            <person name="Lin M.F."/>
            <person name="Lindblad-Toh K."/>
            <person name="Llopart A."/>
            <person name="Long M."/>
            <person name="Low L."/>
            <person name="Lozovsky E."/>
            <person name="Lu J."/>
            <person name="Luo M."/>
            <person name="Machado C.A."/>
            <person name="Makalowski W."/>
            <person name="Marzo M."/>
            <person name="Matsuda M."/>
            <person name="Matzkin L."/>
            <person name="McAllister B."/>
            <person name="McBride C.S."/>
            <person name="McKernan B."/>
            <person name="McKernan K."/>
            <person name="Mendez-Lago M."/>
            <person name="Minx P."/>
            <person name="Mollenhauer M.U."/>
            <person name="Montooth K."/>
            <person name="Mount S.M."/>
            <person name="Mu X."/>
            <person name="Myers E."/>
            <person name="Negre B."/>
            <person name="Newfeld S."/>
            <person name="Nielsen R."/>
            <person name="Noor M.A."/>
            <person name="O'Grady P."/>
            <person name="Pachter L."/>
            <person name="Papaceit M."/>
            <person name="Parisi M.J."/>
            <person name="Parisi M."/>
            <person name="Parts L."/>
            <person name="Pedersen J.S."/>
            <person name="Pesole G."/>
            <person name="Phillippy A.M."/>
            <person name="Ponting C.P."/>
            <person name="Pop M."/>
            <person name="Porcelli D."/>
            <person name="Powell J.R."/>
            <person name="Prohaska S."/>
            <person name="Pruitt K."/>
            <person name="Puig M."/>
            <person name="Quesneville H."/>
            <person name="Ram K.R."/>
            <person name="Rand D."/>
            <person name="Rasmussen M.D."/>
            <person name="Reed L.K."/>
            <person name="Reenan R."/>
            <person name="Reily A."/>
            <person name="Remington K.A."/>
            <person name="Rieger T.T."/>
            <person name="Ritchie M.G."/>
            <person name="Robin C."/>
            <person name="Rogers Y.H."/>
            <person name="Rohde C."/>
            <person name="Rozas J."/>
            <person name="Rubenfield M.J."/>
            <person name="Ruiz A."/>
            <person name="Russo S."/>
            <person name="Salzberg S.L."/>
            <person name="Sanchez-Gracia A."/>
            <person name="Saranga D.J."/>
            <person name="Sato H."/>
            <person name="Schaeffer S.W."/>
            <person name="Schatz M.C."/>
            <person name="Schlenke T."/>
            <person name="Schwartz R."/>
            <person name="Segarra C."/>
            <person name="Singh R.S."/>
            <person name="Sirot L."/>
            <person name="Sirota M."/>
            <person name="Sisneros N.B."/>
            <person name="Smith C.D."/>
            <person name="Smith T.F."/>
            <person name="Spieth J."/>
            <person name="Stage D.E."/>
            <person name="Stark A."/>
            <person name="Stephan W."/>
            <person name="Strausberg R.L."/>
            <person name="Strempel S."/>
            <person name="Sturgill D."/>
            <person name="Sutton G."/>
            <person name="Sutton G.G."/>
            <person name="Tao W."/>
            <person name="Teichmann S."/>
            <person name="Tobari Y.N."/>
            <person name="Tomimura Y."/>
            <person name="Tsolas J.M."/>
            <person name="Valente V.L."/>
            <person name="Venter E."/>
            <person name="Venter J.C."/>
            <person name="Vicario S."/>
            <person name="Vieira F.G."/>
            <person name="Vilella A.J."/>
            <person name="Villasante A."/>
            <person name="Walenz B."/>
            <person name="Wang J."/>
            <person name="Wasserman M."/>
            <person name="Watts T."/>
            <person name="Wilson D."/>
            <person name="Wilson R.K."/>
            <person name="Wing R.A."/>
            <person name="Wolfner M.F."/>
            <person name="Wong A."/>
            <person name="Wong G.K."/>
            <person name="Wu C.I."/>
            <person name="Wu G."/>
            <person name="Yamamoto D."/>
            <person name="Yang H.P."/>
            <person name="Yang S.P."/>
            <person name="Yorke J.A."/>
            <person name="Yoshida K."/>
            <person name="Zdobnov E."/>
            <person name="Zhang P."/>
            <person name="Zhang Y."/>
            <person name="Zimin A.V."/>
            <person name="Baldwin J."/>
            <person name="Abdouelleil A."/>
            <person name="Abdulkadir J."/>
            <person name="Abebe A."/>
            <person name="Abera B."/>
            <person name="Abreu J."/>
            <person name="Acer S.C."/>
            <person name="Aftuck L."/>
            <person name="Alexander A."/>
            <person name="An P."/>
            <person name="Anderson E."/>
            <person name="Anderson S."/>
            <person name="Arachi H."/>
            <person name="Azer M."/>
            <person name="Bachantsang P."/>
            <person name="Barry A."/>
            <person name="Bayul T."/>
            <person name="Berlin A."/>
            <person name="Bessette D."/>
            <person name="Bloom T."/>
            <person name="Blye J."/>
            <person name="Boguslavskiy L."/>
            <person name="Bonnet C."/>
            <person name="Boukhgalter B."/>
            <person name="Bourzgui I."/>
            <person name="Brown A."/>
            <person name="Cahill P."/>
            <person name="Channer S."/>
            <person name="Cheshatsang Y."/>
            <person name="Chuda L."/>
            <person name="Citroen M."/>
            <person name="Collymore A."/>
            <person name="Cooke P."/>
            <person name="Costello M."/>
            <person name="D'Aco K."/>
            <person name="Daza R."/>
            <person name="De Haan G."/>
            <person name="DeGray S."/>
            <person name="DeMaso C."/>
            <person name="Dhargay N."/>
            <person name="Dooley K."/>
            <person name="Dooley E."/>
            <person name="Doricent M."/>
            <person name="Dorje P."/>
            <person name="Dorjee K."/>
            <person name="Dupes A."/>
            <person name="Elong R."/>
            <person name="Falk J."/>
            <person name="Farina A."/>
            <person name="Faro S."/>
            <person name="Ferguson D."/>
            <person name="Fisher S."/>
            <person name="Foley C.D."/>
            <person name="Franke A."/>
            <person name="Friedrich D."/>
            <person name="Gadbois L."/>
            <person name="Gearin G."/>
            <person name="Gearin C.R."/>
            <person name="Giannoukos G."/>
            <person name="Goode T."/>
            <person name="Graham J."/>
            <person name="Grandbois E."/>
            <person name="Grewal S."/>
            <person name="Gyaltsen K."/>
            <person name="Hafez N."/>
            <person name="Hagos B."/>
            <person name="Hall J."/>
            <person name="Henson C."/>
            <person name="Hollinger A."/>
            <person name="Honan T."/>
            <person name="Huard M.D."/>
            <person name="Hughes L."/>
            <person name="Hurhula B."/>
            <person name="Husby M.E."/>
            <person name="Kamat A."/>
            <person name="Kanga B."/>
            <person name="Kashin S."/>
            <person name="Khazanovich D."/>
            <person name="Kisner P."/>
            <person name="Lance K."/>
            <person name="Lara M."/>
            <person name="Lee W."/>
            <person name="Lennon N."/>
            <person name="Letendre F."/>
            <person name="LeVine R."/>
            <person name="Lipovsky A."/>
            <person name="Liu X."/>
            <person name="Liu J."/>
            <person name="Liu S."/>
            <person name="Lokyitsang T."/>
            <person name="Lokyitsang Y."/>
            <person name="Lubonja R."/>
            <person name="Lui A."/>
            <person name="MacDonald P."/>
            <person name="Magnisalis V."/>
            <person name="Maru K."/>
            <person name="Matthews C."/>
            <person name="McCusker W."/>
            <person name="McDonough S."/>
            <person name="Mehta T."/>
            <person name="Meldrim J."/>
            <person name="Meneus L."/>
            <person name="Mihai O."/>
            <person name="Mihalev A."/>
            <person name="Mihova T."/>
            <person name="Mittelman R."/>
            <person name="Mlenga V."/>
            <person name="Montmayeur A."/>
            <person name="Mulrain L."/>
            <person name="Navidi A."/>
            <person name="Naylor J."/>
            <person name="Negash T."/>
            <person name="Nguyen T."/>
            <person name="Nguyen N."/>
            <person name="Nicol R."/>
            <person name="Norbu C."/>
            <person name="Norbu N."/>
            <person name="Novod N."/>
            <person name="O'Neill B."/>
            <person name="Osman S."/>
            <person name="Markiewicz E."/>
            <person name="Oyono O.L."/>
            <person name="Patti C."/>
            <person name="Phunkhang P."/>
            <person name="Pierre F."/>
            <person name="Priest M."/>
            <person name="Raghuraman S."/>
            <person name="Rege F."/>
            <person name="Reyes R."/>
            <person name="Rise C."/>
            <person name="Rogov P."/>
            <person name="Ross K."/>
            <person name="Ryan E."/>
            <person name="Settipalli S."/>
            <person name="Shea T."/>
            <person name="Sherpa N."/>
            <person name="Shi L."/>
            <person name="Shih D."/>
            <person name="Sparrow T."/>
            <person name="Spaulding J."/>
            <person name="Stalker J."/>
            <person name="Stange-Thomann N."/>
            <person name="Stavropoulos S."/>
            <person name="Stone C."/>
            <person name="Strader C."/>
            <person name="Tesfaye S."/>
            <person name="Thomson T."/>
            <person name="Thoulutsang Y."/>
            <person name="Thoulutsang D."/>
            <person name="Topham K."/>
            <person name="Topping I."/>
            <person name="Tsamla T."/>
            <person name="Vassiliev H."/>
            <person name="Vo A."/>
            <person name="Wangchuk T."/>
            <person name="Wangdi T."/>
            <person name="Weiand M."/>
            <person name="Wilkinson J."/>
            <person name="Wilson A."/>
            <person name="Yadav S."/>
            <person name="Young G."/>
            <person name="Yu Q."/>
            <person name="Zembek L."/>
            <person name="Zhong D."/>
            <person name="Zimmer A."/>
            <person name="Zwirko Z."/>
            <person name="Jaffe D.B."/>
            <person name="Alvarez P."/>
            <person name="Brockman W."/>
            <person name="Butler J."/>
            <person name="Chin C."/>
            <person name="Gnerre S."/>
            <person name="Grabherr M."/>
            <person name="Kleber M."/>
            <person name="Mauceli E."/>
            <person name="MacCallum I."/>
        </authorList>
    </citation>
    <scope>NUCLEOTIDE SEQUENCE [LARGE SCALE GENOMIC DNA]</scope>
    <source>
        <strain evidence="11">Tucson 15010-1051.87</strain>
    </source>
</reference>
<accession>A0A0Q9WEK4</accession>
<evidence type="ECO:0000256" key="8">
    <source>
        <dbReference type="ARBA" id="ARBA00023136"/>
    </source>
</evidence>
<comment type="subcellular location">
    <subcellularLocation>
        <location evidence="2 9">Mitochondrion inner membrane</location>
        <topology evidence="2 9">Single-pass membrane protein</topology>
    </subcellularLocation>
</comment>
<dbReference type="STRING" id="7244.A0A0Q9WEK4"/>
<dbReference type="AlphaFoldDB" id="A0A0Q9WEK4"/>
<dbReference type="Pfam" id="PF04418">
    <property type="entry name" value="DUF543"/>
    <property type="match status" value="1"/>
</dbReference>
<evidence type="ECO:0000256" key="9">
    <source>
        <dbReference type="RuleBase" id="RU363011"/>
    </source>
</evidence>
<evidence type="ECO:0000313" key="11">
    <source>
        <dbReference type="Proteomes" id="UP000008792"/>
    </source>
</evidence>
<comment type="function">
    <text evidence="1 9">Component of the MICOS complex, a large protein complex of the mitochondrial inner membrane that plays crucial roles in the maintenance of crista junctions, inner membrane architecture, and formation of contact sites to the outer membrane.</text>
</comment>
<keyword evidence="8" id="KW-0472">Membrane</keyword>
<protein>
    <recommendedName>
        <fullName evidence="9">MICOS complex subunit MIC10</fullName>
    </recommendedName>
</protein>
<evidence type="ECO:0000256" key="1">
    <source>
        <dbReference type="ARBA" id="ARBA00002689"/>
    </source>
</evidence>
<dbReference type="PANTHER" id="PTHR21304:SF0">
    <property type="entry name" value="MICOS COMPLEX SUBUNIT MIC10"/>
    <property type="match status" value="1"/>
</dbReference>
<dbReference type="EMBL" id="CH940650">
    <property type="protein sequence ID" value="KRF82706.1"/>
    <property type="molecule type" value="Genomic_DNA"/>
</dbReference>
<comment type="subunit">
    <text evidence="9">Component of the mitochondrial contact site and cristae organizing system (MICOS) complex.</text>
</comment>
<dbReference type="InParanoid" id="A0A0Q9WEK4"/>
<comment type="similarity">
    <text evidence="3 9">Belongs to the MICOS complex subunit Mic10 family.</text>
</comment>
<keyword evidence="7 9" id="KW-0496">Mitochondrion</keyword>
<evidence type="ECO:0000313" key="10">
    <source>
        <dbReference type="EMBL" id="KRF82706.1"/>
    </source>
</evidence>
<evidence type="ECO:0000256" key="7">
    <source>
        <dbReference type="ARBA" id="ARBA00023128"/>
    </source>
</evidence>
<keyword evidence="4" id="KW-0812">Transmembrane</keyword>
<evidence type="ECO:0000256" key="2">
    <source>
        <dbReference type="ARBA" id="ARBA00004434"/>
    </source>
</evidence>
<keyword evidence="5 9" id="KW-0999">Mitochondrion inner membrane</keyword>
<keyword evidence="11" id="KW-1185">Reference proteome</keyword>
<evidence type="ECO:0000256" key="4">
    <source>
        <dbReference type="ARBA" id="ARBA00022692"/>
    </source>
</evidence>
<dbReference type="Proteomes" id="UP000008792">
    <property type="component" value="Unassembled WGS sequence"/>
</dbReference>
<dbReference type="InterPro" id="IPR007512">
    <property type="entry name" value="Mic10"/>
</dbReference>
<organism evidence="10 11">
    <name type="scientific">Drosophila virilis</name>
    <name type="common">Fruit fly</name>
    <dbReference type="NCBI Taxonomy" id="7244"/>
    <lineage>
        <taxon>Eukaryota</taxon>
        <taxon>Metazoa</taxon>
        <taxon>Ecdysozoa</taxon>
        <taxon>Arthropoda</taxon>
        <taxon>Hexapoda</taxon>
        <taxon>Insecta</taxon>
        <taxon>Pterygota</taxon>
        <taxon>Neoptera</taxon>
        <taxon>Endopterygota</taxon>
        <taxon>Diptera</taxon>
        <taxon>Brachycera</taxon>
        <taxon>Muscomorpha</taxon>
        <taxon>Ephydroidea</taxon>
        <taxon>Drosophilidae</taxon>
        <taxon>Drosophila</taxon>
    </lineage>
</organism>
<sequence length="75" mass="8155">MPVKEMPFSEEQLGKKLDRCASDTIIKGSGGLIIGSVMSLIFFKRRVWPAWLGTGFGVGVAYSTCENNLSSLKSI</sequence>
<name>A0A0Q9WEK4_DROVI</name>
<dbReference type="OrthoDB" id="1916310at2759"/>